<gene>
    <name evidence="1" type="ORF">FLSS-14_0009</name>
</gene>
<dbReference type="InterPro" id="IPR036388">
    <property type="entry name" value="WH-like_DNA-bd_sf"/>
</dbReference>
<dbReference type="EMBL" id="JX684100">
    <property type="protein sequence ID" value="AGF93613.1"/>
    <property type="molecule type" value="Genomic_DNA"/>
</dbReference>
<dbReference type="CDD" id="cd00090">
    <property type="entry name" value="HTH_ARSR"/>
    <property type="match status" value="1"/>
</dbReference>
<dbReference type="AlphaFoldDB" id="M1QC76"/>
<accession>M1QC76</accession>
<name>M1QC76_9ZZZZ</name>
<evidence type="ECO:0000313" key="1">
    <source>
        <dbReference type="EMBL" id="AGF93613.1"/>
    </source>
</evidence>
<dbReference type="InterPro" id="IPR011991">
    <property type="entry name" value="ArsR-like_HTH"/>
</dbReference>
<dbReference type="SUPFAM" id="SSF46785">
    <property type="entry name" value="Winged helix' DNA-binding domain"/>
    <property type="match status" value="1"/>
</dbReference>
<reference evidence="1" key="1">
    <citation type="journal article" date="2013" name="Syst. Appl. Microbiol.">
        <title>New insights into the archaeal diversity of a hypersaline microbial mat obtained by a metagenomic approach.</title>
        <authorList>
            <person name="Lopez-Lopez A."/>
            <person name="Richter M."/>
            <person name="Pena A."/>
            <person name="Tamames J."/>
            <person name="Rossello-Mora R."/>
        </authorList>
    </citation>
    <scope>NUCLEOTIDE SEQUENCE</scope>
</reference>
<organism evidence="1">
    <name type="scientific">uncultured organism</name>
    <dbReference type="NCBI Taxonomy" id="155900"/>
    <lineage>
        <taxon>unclassified sequences</taxon>
        <taxon>environmental samples</taxon>
    </lineage>
</organism>
<protein>
    <submittedName>
        <fullName evidence="1">Transcription regulator, arsR family</fullName>
    </submittedName>
</protein>
<sequence>MTISQISEIMDKDHSTVYRHMKKLEKAGFVEVCGEKTDKRFPEMVYRRTSETFILMPDSDDIAKDQMNYELRKDSLEMCLKLLEKGGFEGVYTEENIKELTDFMVDLSDETVDFLEENSGDMNFNSYAFHVFEIIMLMLRVNRDEEFRKKVEEVVSIFQDL</sequence>
<dbReference type="Gene3D" id="1.10.10.10">
    <property type="entry name" value="Winged helix-like DNA-binding domain superfamily/Winged helix DNA-binding domain"/>
    <property type="match status" value="1"/>
</dbReference>
<dbReference type="Pfam" id="PF12840">
    <property type="entry name" value="HTH_20"/>
    <property type="match status" value="1"/>
</dbReference>
<dbReference type="InterPro" id="IPR036390">
    <property type="entry name" value="WH_DNA-bd_sf"/>
</dbReference>
<proteinExistence type="predicted"/>